<accession>A0ABZ0BAP6</accession>
<dbReference type="Proteomes" id="UP001302249">
    <property type="component" value="Chromosome"/>
</dbReference>
<gene>
    <name evidence="1" type="ORF">RPR59_02510</name>
</gene>
<organism evidence="1 2">
    <name type="scientific">Stakelama saccharophila</name>
    <dbReference type="NCBI Taxonomy" id="3075605"/>
    <lineage>
        <taxon>Bacteria</taxon>
        <taxon>Pseudomonadati</taxon>
        <taxon>Pseudomonadota</taxon>
        <taxon>Alphaproteobacteria</taxon>
        <taxon>Sphingomonadales</taxon>
        <taxon>Sphingomonadaceae</taxon>
        <taxon>Stakelama</taxon>
    </lineage>
</organism>
<dbReference type="RefSeq" id="WP_313916336.1">
    <property type="nucleotide sequence ID" value="NZ_CP135076.1"/>
</dbReference>
<evidence type="ECO:0000313" key="2">
    <source>
        <dbReference type="Proteomes" id="UP001302249"/>
    </source>
</evidence>
<reference evidence="1 2" key="1">
    <citation type="submission" date="2023-09" db="EMBL/GenBank/DDBJ databases">
        <authorList>
            <person name="Rey-Velasco X."/>
        </authorList>
    </citation>
    <scope>NUCLEOTIDE SEQUENCE [LARGE SCALE GENOMIC DNA]</scope>
    <source>
        <strain evidence="1 2">W311</strain>
    </source>
</reference>
<dbReference type="EMBL" id="CP135076">
    <property type="protein sequence ID" value="WNO54151.1"/>
    <property type="molecule type" value="Genomic_DNA"/>
</dbReference>
<sequence>MGEGGIFRPDPGVDVETVITRLNAGATLVSLLPPDRAPSPAAC</sequence>
<proteinExistence type="predicted"/>
<evidence type="ECO:0000313" key="1">
    <source>
        <dbReference type="EMBL" id="WNO54151.1"/>
    </source>
</evidence>
<name>A0ABZ0BAP6_9SPHN</name>
<protein>
    <submittedName>
        <fullName evidence="1">Uncharacterized protein</fullName>
    </submittedName>
</protein>
<keyword evidence="2" id="KW-1185">Reference proteome</keyword>